<dbReference type="Proteomes" id="UP000298663">
    <property type="component" value="Unassembled WGS sequence"/>
</dbReference>
<keyword evidence="2" id="KW-1185">Reference proteome</keyword>
<dbReference type="EMBL" id="AZBU02000009">
    <property type="protein sequence ID" value="TKR64340.1"/>
    <property type="molecule type" value="Genomic_DNA"/>
</dbReference>
<proteinExistence type="predicted"/>
<gene>
    <name evidence="1" type="ORF">L596_024895</name>
</gene>
<reference evidence="1 2" key="2">
    <citation type="journal article" date="2019" name="G3 (Bethesda)">
        <title>Hybrid Assembly of the Genome of the Entomopathogenic Nematode Steinernema carpocapsae Identifies the X-Chromosome.</title>
        <authorList>
            <person name="Serra L."/>
            <person name="Macchietto M."/>
            <person name="Macias-Munoz A."/>
            <person name="McGill C.J."/>
            <person name="Rodriguez I.M."/>
            <person name="Rodriguez B."/>
            <person name="Murad R."/>
            <person name="Mortazavi A."/>
        </authorList>
    </citation>
    <scope>NUCLEOTIDE SEQUENCE [LARGE SCALE GENOMIC DNA]</scope>
    <source>
        <strain evidence="1 2">ALL</strain>
    </source>
</reference>
<accession>A0A4U5M654</accession>
<sequence>MARINAEIGMSMSHLKSKASPRETDIYATLQRNIHQVPRSDSAKIWHKDTCFEKSALNELLVATRRATYVKSNR</sequence>
<reference evidence="1 2" key="1">
    <citation type="journal article" date="2015" name="Genome Biol.">
        <title>Comparative genomics of Steinernema reveals deeply conserved gene regulatory networks.</title>
        <authorList>
            <person name="Dillman A.R."/>
            <person name="Macchietto M."/>
            <person name="Porter C.F."/>
            <person name="Rogers A."/>
            <person name="Williams B."/>
            <person name="Antoshechkin I."/>
            <person name="Lee M.M."/>
            <person name="Goodwin Z."/>
            <person name="Lu X."/>
            <person name="Lewis E.E."/>
            <person name="Goodrich-Blair H."/>
            <person name="Stock S.P."/>
            <person name="Adams B.J."/>
            <person name="Sternberg P.W."/>
            <person name="Mortazavi A."/>
        </authorList>
    </citation>
    <scope>NUCLEOTIDE SEQUENCE [LARGE SCALE GENOMIC DNA]</scope>
    <source>
        <strain evidence="1 2">ALL</strain>
    </source>
</reference>
<comment type="caution">
    <text evidence="1">The sequence shown here is derived from an EMBL/GenBank/DDBJ whole genome shotgun (WGS) entry which is preliminary data.</text>
</comment>
<evidence type="ECO:0000313" key="2">
    <source>
        <dbReference type="Proteomes" id="UP000298663"/>
    </source>
</evidence>
<dbReference type="AlphaFoldDB" id="A0A4U5M654"/>
<organism evidence="1 2">
    <name type="scientific">Steinernema carpocapsae</name>
    <name type="common">Entomopathogenic nematode</name>
    <dbReference type="NCBI Taxonomy" id="34508"/>
    <lineage>
        <taxon>Eukaryota</taxon>
        <taxon>Metazoa</taxon>
        <taxon>Ecdysozoa</taxon>
        <taxon>Nematoda</taxon>
        <taxon>Chromadorea</taxon>
        <taxon>Rhabditida</taxon>
        <taxon>Tylenchina</taxon>
        <taxon>Panagrolaimomorpha</taxon>
        <taxon>Strongyloidoidea</taxon>
        <taxon>Steinernematidae</taxon>
        <taxon>Steinernema</taxon>
    </lineage>
</organism>
<evidence type="ECO:0000313" key="1">
    <source>
        <dbReference type="EMBL" id="TKR64340.1"/>
    </source>
</evidence>
<protein>
    <submittedName>
        <fullName evidence="1">Uncharacterized protein</fullName>
    </submittedName>
</protein>
<name>A0A4U5M654_STECR</name>